<evidence type="ECO:0000313" key="3">
    <source>
        <dbReference type="Proteomes" id="UP000789901"/>
    </source>
</evidence>
<reference evidence="2 3" key="1">
    <citation type="submission" date="2021-06" db="EMBL/GenBank/DDBJ databases">
        <authorList>
            <person name="Kallberg Y."/>
            <person name="Tangrot J."/>
            <person name="Rosling A."/>
        </authorList>
    </citation>
    <scope>NUCLEOTIDE SEQUENCE [LARGE SCALE GENOMIC DNA]</scope>
    <source>
        <strain evidence="2 3">120-4 pot B 10/14</strain>
    </source>
</reference>
<comment type="caution">
    <text evidence="2">The sequence shown here is derived from an EMBL/GenBank/DDBJ whole genome shotgun (WGS) entry which is preliminary data.</text>
</comment>
<feature type="region of interest" description="Disordered" evidence="1">
    <location>
        <begin position="96"/>
        <end position="131"/>
    </location>
</feature>
<sequence>MRYKRLWHIETREQPYQKIEKKEENGIVPIEVTREKEKNATAEQIEIEINPISEDTGGHTRLIVTNNKDRNAKERIKLGELYTLWDLPLNFNNTQKQTDTRQLVVTSYRQKTYKNYPRRERRRNSNKQEKA</sequence>
<gene>
    <name evidence="2" type="ORF">GMARGA_LOCUS21804</name>
</gene>
<protein>
    <submittedName>
        <fullName evidence="2">24617_t:CDS:1</fullName>
    </submittedName>
</protein>
<dbReference type="Proteomes" id="UP000789901">
    <property type="component" value="Unassembled WGS sequence"/>
</dbReference>
<keyword evidence="3" id="KW-1185">Reference proteome</keyword>
<feature type="compositionally biased region" description="Polar residues" evidence="1">
    <location>
        <begin position="96"/>
        <end position="110"/>
    </location>
</feature>
<name>A0ABN7VR42_GIGMA</name>
<evidence type="ECO:0000313" key="2">
    <source>
        <dbReference type="EMBL" id="CAG8794544.1"/>
    </source>
</evidence>
<organism evidence="2 3">
    <name type="scientific">Gigaspora margarita</name>
    <dbReference type="NCBI Taxonomy" id="4874"/>
    <lineage>
        <taxon>Eukaryota</taxon>
        <taxon>Fungi</taxon>
        <taxon>Fungi incertae sedis</taxon>
        <taxon>Mucoromycota</taxon>
        <taxon>Glomeromycotina</taxon>
        <taxon>Glomeromycetes</taxon>
        <taxon>Diversisporales</taxon>
        <taxon>Gigasporaceae</taxon>
        <taxon>Gigaspora</taxon>
    </lineage>
</organism>
<accession>A0ABN7VR42</accession>
<proteinExistence type="predicted"/>
<dbReference type="EMBL" id="CAJVQB010020489">
    <property type="protein sequence ID" value="CAG8794544.1"/>
    <property type="molecule type" value="Genomic_DNA"/>
</dbReference>
<evidence type="ECO:0000256" key="1">
    <source>
        <dbReference type="SAM" id="MobiDB-lite"/>
    </source>
</evidence>